<dbReference type="Pfam" id="PF02458">
    <property type="entry name" value="Transferase"/>
    <property type="match status" value="1"/>
</dbReference>
<dbReference type="PANTHER" id="PTHR31625">
    <property type="match status" value="1"/>
</dbReference>
<keyword evidence="4" id="KW-1185">Reference proteome</keyword>
<organism evidence="3 4">
    <name type="scientific">Stephania cephalantha</name>
    <dbReference type="NCBI Taxonomy" id="152367"/>
    <lineage>
        <taxon>Eukaryota</taxon>
        <taxon>Viridiplantae</taxon>
        <taxon>Streptophyta</taxon>
        <taxon>Embryophyta</taxon>
        <taxon>Tracheophyta</taxon>
        <taxon>Spermatophyta</taxon>
        <taxon>Magnoliopsida</taxon>
        <taxon>Ranunculales</taxon>
        <taxon>Menispermaceae</taxon>
        <taxon>Menispermoideae</taxon>
        <taxon>Cissampelideae</taxon>
        <taxon>Stephania</taxon>
    </lineage>
</organism>
<dbReference type="InterPro" id="IPR051504">
    <property type="entry name" value="Plant_metabolite_acyltrans"/>
</dbReference>
<dbReference type="GO" id="GO:0016747">
    <property type="term" value="F:acyltransferase activity, transferring groups other than amino-acyl groups"/>
    <property type="evidence" value="ECO:0007669"/>
    <property type="project" value="UniProtKB-ARBA"/>
</dbReference>
<dbReference type="InterPro" id="IPR023213">
    <property type="entry name" value="CAT-like_dom_sf"/>
</dbReference>
<reference evidence="3 4" key="1">
    <citation type="submission" date="2024-01" db="EMBL/GenBank/DDBJ databases">
        <title>Genome assemblies of Stephania.</title>
        <authorList>
            <person name="Yang L."/>
        </authorList>
    </citation>
    <scope>NUCLEOTIDE SEQUENCE [LARGE SCALE GENOMIC DNA]</scope>
    <source>
        <strain evidence="3">JXDWG</strain>
        <tissue evidence="3">Leaf</tissue>
    </source>
</reference>
<gene>
    <name evidence="3" type="ORF">Scep_009251</name>
</gene>
<evidence type="ECO:0000313" key="3">
    <source>
        <dbReference type="EMBL" id="KAK9139570.1"/>
    </source>
</evidence>
<evidence type="ECO:0000256" key="2">
    <source>
        <dbReference type="ARBA" id="ARBA00023315"/>
    </source>
</evidence>
<dbReference type="Gene3D" id="3.30.559.10">
    <property type="entry name" value="Chloramphenicol acetyltransferase-like domain"/>
    <property type="match status" value="2"/>
</dbReference>
<dbReference type="AlphaFoldDB" id="A0AAP0PG34"/>
<proteinExistence type="predicted"/>
<accession>A0AAP0PG34</accession>
<comment type="caution">
    <text evidence="3">The sequence shown here is derived from an EMBL/GenBank/DDBJ whole genome shotgun (WGS) entry which is preliminary data.</text>
</comment>
<protein>
    <submittedName>
        <fullName evidence="3">Uncharacterized protein</fullName>
    </submittedName>
</protein>
<sequence length="618" mass="69120">MESSSSSNKEIMKVRLLEISKVAPISSSSSSSMVSNELSLPLTCFDLPLLLMGPPEILFFYKLPNIQLSHFMDSLLPKLKHSLSLTLQHFYPLAGNLIWCPQFDQPVVRYVHGDAIPLMVIESNADFNHLTGYHPRDAKDFQHLIPQLTTLDGSTNSCNKESTKAKAIPVLALQLTLFPNSGICLGMTNLQAAFDGRAVAMFFKTWTSISQLGINTSIFSSDPSLVPSYDRTVIEDVDKGVRRRYWQRLVEFIRSKSMSEKDCNNWLLVSMDLNGPFDDDQVAATFVLTKKDIQRLRNLWASIAKLTNNTRSQQYPSRFELACAYVWICLAKIPNNEESTSIAFPADCRPRMDPPIPTTYFGNCIVGVEASAKRRDLVGENGIVVAVNTVMKAVRGIGGGEVVRKSEETLDLLIANANNGHRFDSISGSTQFWCYKTLDFGWGRPEKVEFMTKAKVNSIYFADCRSGDDGGVEISLVRSKGVENFRSMESISYDKKVSPRVGSKPFFAFIGEGFENVEELKHLKEVLLDLFCGSALHCAMRLKRSGTVVPKIELVEVGPSMDLVVRRHRLPNDSLRKEAMKTAADQPKKKVKNVSRDAIQGKIGKIYMPDQKVRVLIF</sequence>
<keyword evidence="1" id="KW-0808">Transferase</keyword>
<evidence type="ECO:0000313" key="4">
    <source>
        <dbReference type="Proteomes" id="UP001419268"/>
    </source>
</evidence>
<dbReference type="Proteomes" id="UP001419268">
    <property type="component" value="Unassembled WGS sequence"/>
</dbReference>
<dbReference type="EMBL" id="JBBNAG010000004">
    <property type="protein sequence ID" value="KAK9139570.1"/>
    <property type="molecule type" value="Genomic_DNA"/>
</dbReference>
<keyword evidence="2" id="KW-0012">Acyltransferase</keyword>
<evidence type="ECO:0000256" key="1">
    <source>
        <dbReference type="ARBA" id="ARBA00022679"/>
    </source>
</evidence>
<name>A0AAP0PG34_9MAGN</name>